<dbReference type="AlphaFoldDB" id="A0A928KRK2"/>
<feature type="domain" description="DUF6873" evidence="1">
    <location>
        <begin position="2"/>
        <end position="207"/>
    </location>
</feature>
<evidence type="ECO:0000259" key="1">
    <source>
        <dbReference type="Pfam" id="PF21778"/>
    </source>
</evidence>
<accession>A0A928KRK2</accession>
<name>A0A928KRK2_9FIRM</name>
<sequence>MITPQENADLPEPVNRHADLQCVHFQGKSWLVARSEIALQQSLQAEGAEVLPTEQRLGSKYPADIRLNALLLNKQMFGKIKELDPALQKACSMAGIHTISVRQGYTNCSAAIISEKAIMTADAGIAQAAERHGIEVLRIGAGNIRLPGYEYGFIGGCCALISESVVAFTGALRFHPDGFRMRRFIEAQKKQVLELTQHPLIDIGGILPVKEEDRS</sequence>
<dbReference type="Pfam" id="PF21778">
    <property type="entry name" value="DUF6873"/>
    <property type="match status" value="1"/>
</dbReference>
<evidence type="ECO:0000313" key="2">
    <source>
        <dbReference type="EMBL" id="MBE6832909.1"/>
    </source>
</evidence>
<comment type="caution">
    <text evidence="2">The sequence shown here is derived from an EMBL/GenBank/DDBJ whole genome shotgun (WGS) entry which is preliminary data.</text>
</comment>
<protein>
    <recommendedName>
        <fullName evidence="1">DUF6873 domain-containing protein</fullName>
    </recommendedName>
</protein>
<dbReference type="Proteomes" id="UP000754750">
    <property type="component" value="Unassembled WGS sequence"/>
</dbReference>
<dbReference type="EMBL" id="SVNY01000002">
    <property type="protein sequence ID" value="MBE6832909.1"/>
    <property type="molecule type" value="Genomic_DNA"/>
</dbReference>
<organism evidence="2 3">
    <name type="scientific">Faecalispora sporosphaeroides</name>
    <dbReference type="NCBI Taxonomy" id="1549"/>
    <lineage>
        <taxon>Bacteria</taxon>
        <taxon>Bacillati</taxon>
        <taxon>Bacillota</taxon>
        <taxon>Clostridia</taxon>
        <taxon>Eubacteriales</taxon>
        <taxon>Oscillospiraceae</taxon>
        <taxon>Faecalispora</taxon>
    </lineage>
</organism>
<proteinExistence type="predicted"/>
<reference evidence="2" key="1">
    <citation type="submission" date="2019-04" db="EMBL/GenBank/DDBJ databases">
        <title>Evolution of Biomass-Degrading Anaerobic Consortia Revealed by Metagenomics.</title>
        <authorList>
            <person name="Peng X."/>
        </authorList>
    </citation>
    <scope>NUCLEOTIDE SEQUENCE</scope>
    <source>
        <strain evidence="2">SIG551</strain>
    </source>
</reference>
<gene>
    <name evidence="2" type="ORF">E7512_04910</name>
</gene>
<dbReference type="InterPro" id="IPR049238">
    <property type="entry name" value="DUF6873"/>
</dbReference>
<evidence type="ECO:0000313" key="3">
    <source>
        <dbReference type="Proteomes" id="UP000754750"/>
    </source>
</evidence>